<organism evidence="3 4">
    <name type="scientific">Polarella glacialis</name>
    <name type="common">Dinoflagellate</name>
    <dbReference type="NCBI Taxonomy" id="89957"/>
    <lineage>
        <taxon>Eukaryota</taxon>
        <taxon>Sar</taxon>
        <taxon>Alveolata</taxon>
        <taxon>Dinophyceae</taxon>
        <taxon>Suessiales</taxon>
        <taxon>Suessiaceae</taxon>
        <taxon>Polarella</taxon>
    </lineage>
</organism>
<dbReference type="AlphaFoldDB" id="A0A813FUD1"/>
<keyword evidence="4" id="KW-1185">Reference proteome</keyword>
<dbReference type="OrthoDB" id="434531at2759"/>
<protein>
    <submittedName>
        <fullName evidence="3">Uncharacterized protein</fullName>
    </submittedName>
</protein>
<proteinExistence type="predicted"/>
<feature type="compositionally biased region" description="Polar residues" evidence="2">
    <location>
        <begin position="182"/>
        <end position="191"/>
    </location>
</feature>
<evidence type="ECO:0000256" key="2">
    <source>
        <dbReference type="SAM" id="MobiDB-lite"/>
    </source>
</evidence>
<feature type="coiled-coil region" evidence="1">
    <location>
        <begin position="250"/>
        <end position="298"/>
    </location>
</feature>
<evidence type="ECO:0000256" key="1">
    <source>
        <dbReference type="SAM" id="Coils"/>
    </source>
</evidence>
<feature type="non-terminal residue" evidence="3">
    <location>
        <position position="1"/>
    </location>
</feature>
<dbReference type="EMBL" id="CAJNNV010026070">
    <property type="protein sequence ID" value="CAE8617142.1"/>
    <property type="molecule type" value="Genomic_DNA"/>
</dbReference>
<sequence>MSPDPLSLLNSKTPAAATTWSSMLSAEAEKEAAAAVSASLGPSAEELSPLELEQYKRWKLLIVVIDCSLGPRLHNPPRTVKALKAKLATALGVEALSKESLEPGSSACSAQAIVSGLEGPERHLLEEDEDLNGFWERVANISPSSPSDDFTEASHRRISSMQIEAHRRTSSSKDRVVMMNGGPSSRGTSAQGMRRASAAKGSGPTMSLSLPGSGTLGAMPVFGTAGSGALHANGGLSPGSHRGGNAWENSATMQDQMEELENRCRKAEEDLEESTMKLDSCRSELEGCQTELEDARMQQLQNQEKISEMKDQGALLQEQNLGFLKTFEEQLHRKVEESRQQLEEKYRGKLADQAKRIAETEAAQKRAEGQLRVSELKVKE</sequence>
<accession>A0A813FUD1</accession>
<comment type="caution">
    <text evidence="3">The sequence shown here is derived from an EMBL/GenBank/DDBJ whole genome shotgun (WGS) entry which is preliminary data.</text>
</comment>
<feature type="region of interest" description="Disordered" evidence="2">
    <location>
        <begin position="361"/>
        <end position="380"/>
    </location>
</feature>
<name>A0A813FUD1_POLGL</name>
<evidence type="ECO:0000313" key="3">
    <source>
        <dbReference type="EMBL" id="CAE8617142.1"/>
    </source>
</evidence>
<reference evidence="3" key="1">
    <citation type="submission" date="2021-02" db="EMBL/GenBank/DDBJ databases">
        <authorList>
            <person name="Dougan E. K."/>
            <person name="Rhodes N."/>
            <person name="Thang M."/>
            <person name="Chan C."/>
        </authorList>
    </citation>
    <scope>NUCLEOTIDE SEQUENCE</scope>
</reference>
<keyword evidence="1" id="KW-0175">Coiled coil</keyword>
<feature type="compositionally biased region" description="Basic and acidic residues" evidence="2">
    <location>
        <begin position="164"/>
        <end position="176"/>
    </location>
</feature>
<evidence type="ECO:0000313" key="4">
    <source>
        <dbReference type="Proteomes" id="UP000654075"/>
    </source>
</evidence>
<gene>
    <name evidence="3" type="ORF">PGLA1383_LOCUS34808</name>
</gene>
<feature type="region of interest" description="Disordered" evidence="2">
    <location>
        <begin position="163"/>
        <end position="205"/>
    </location>
</feature>
<dbReference type="Proteomes" id="UP000654075">
    <property type="component" value="Unassembled WGS sequence"/>
</dbReference>